<sequence>MQILDQFLLQICYFELIFASYGRCLASLRKFPQTQQTPGTQKTALDLPRAEILGVREHRGKVLLGLVRVKPCAVFYGSG</sequence>
<accession>A0A160PRR8</accession>
<keyword evidence="2" id="KW-1185">Reference proteome</keyword>
<dbReference type="AlphaFoldDB" id="A0A160PRR8"/>
<dbReference type="EMBL" id="AP017369">
    <property type="protein sequence ID" value="BAU96927.1"/>
    <property type="molecule type" value="Genomic_DNA"/>
</dbReference>
<evidence type="ECO:0000313" key="1">
    <source>
        <dbReference type="EMBL" id="BAU96927.1"/>
    </source>
</evidence>
<protein>
    <submittedName>
        <fullName evidence="1">Uncharacterized protein</fullName>
    </submittedName>
</protein>
<reference evidence="1 2" key="1">
    <citation type="submission" date="2016-02" db="EMBL/GenBank/DDBJ databases">
        <title>Corynebacterium glutamicum N24 whole genome sequencing project.</title>
        <authorList>
            <person name="Matsutani M."/>
            <person name="Nangtapong N."/>
            <person name="Yakushi T."/>
            <person name="Matsushita K."/>
        </authorList>
    </citation>
    <scope>NUCLEOTIDE SEQUENCE [LARGE SCALE GENOMIC DNA]</scope>
    <source>
        <strain evidence="1 2">N24</strain>
    </source>
</reference>
<gene>
    <name evidence="1" type="ORF">N24_2665</name>
</gene>
<dbReference type="KEGG" id="csur:N24_2665"/>
<proteinExistence type="predicted"/>
<evidence type="ECO:0000313" key="2">
    <source>
        <dbReference type="Proteomes" id="UP000218244"/>
    </source>
</evidence>
<dbReference type="Proteomes" id="UP000218244">
    <property type="component" value="Chromosome"/>
</dbReference>
<name>A0A160PRR8_9CORY</name>
<organism evidence="1 2">
    <name type="scientific">Corynebacterium suranareeae</name>
    <dbReference type="NCBI Taxonomy" id="2506452"/>
    <lineage>
        <taxon>Bacteria</taxon>
        <taxon>Bacillati</taxon>
        <taxon>Actinomycetota</taxon>
        <taxon>Actinomycetes</taxon>
        <taxon>Mycobacteriales</taxon>
        <taxon>Corynebacteriaceae</taxon>
        <taxon>Corynebacterium</taxon>
    </lineage>
</organism>